<reference evidence="15 16" key="1">
    <citation type="submission" date="2019-02" db="EMBL/GenBank/DDBJ databases">
        <authorList>
            <person name="Lehtovirta-Morley E L."/>
        </authorList>
    </citation>
    <scope>NUCLEOTIDE SEQUENCE [LARGE SCALE GENOMIC DNA]</scope>
    <source>
        <strain evidence="15">NFRAN1</strain>
    </source>
</reference>
<dbReference type="GeneID" id="39419831"/>
<keyword evidence="9 15" id="KW-0418">Kinase</keyword>
<dbReference type="NCBIfam" id="TIGR02076">
    <property type="entry name" value="pyrH_arch"/>
    <property type="match status" value="1"/>
</dbReference>
<organism evidence="15 16">
    <name type="scientific">Candidatus Nitrosocosmicus franklandianus</name>
    <dbReference type="NCBI Taxonomy" id="1798806"/>
    <lineage>
        <taxon>Archaea</taxon>
        <taxon>Nitrososphaerota</taxon>
        <taxon>Nitrososphaeria</taxon>
        <taxon>Nitrososphaerales</taxon>
        <taxon>Nitrososphaeraceae</taxon>
        <taxon>Candidatus Nitrosocosmicus</taxon>
    </lineage>
</organism>
<keyword evidence="10" id="KW-0067">ATP-binding</keyword>
<dbReference type="Gene3D" id="3.40.1160.10">
    <property type="entry name" value="Acetylglutamate kinase-like"/>
    <property type="match status" value="1"/>
</dbReference>
<evidence type="ECO:0000256" key="4">
    <source>
        <dbReference type="ARBA" id="ARBA00012899"/>
    </source>
</evidence>
<evidence type="ECO:0000256" key="3">
    <source>
        <dbReference type="ARBA" id="ARBA00007614"/>
    </source>
</evidence>
<keyword evidence="16" id="KW-1185">Reference proteome</keyword>
<dbReference type="GO" id="GO:0044210">
    <property type="term" value="P:'de novo' CTP biosynthetic process"/>
    <property type="evidence" value="ECO:0007669"/>
    <property type="project" value="UniProtKB-UniPathway"/>
</dbReference>
<comment type="pathway">
    <text evidence="2">Pyrimidine metabolism; CTP biosynthesis via de novo pathway; UDP from UMP (UMPK route): step 1/1.</text>
</comment>
<name>A0A484IA84_9ARCH</name>
<dbReference type="EC" id="2.7.4.22" evidence="4"/>
<evidence type="ECO:0000256" key="6">
    <source>
        <dbReference type="ARBA" id="ARBA00022490"/>
    </source>
</evidence>
<dbReference type="PANTHER" id="PTHR42833">
    <property type="entry name" value="URIDYLATE KINASE"/>
    <property type="match status" value="1"/>
</dbReference>
<accession>A0A484IA84</accession>
<evidence type="ECO:0000256" key="9">
    <source>
        <dbReference type="ARBA" id="ARBA00022777"/>
    </source>
</evidence>
<evidence type="ECO:0000256" key="11">
    <source>
        <dbReference type="ARBA" id="ARBA00022975"/>
    </source>
</evidence>
<proteinExistence type="inferred from homology"/>
<evidence type="ECO:0000256" key="8">
    <source>
        <dbReference type="ARBA" id="ARBA00022741"/>
    </source>
</evidence>
<evidence type="ECO:0000256" key="12">
    <source>
        <dbReference type="ARBA" id="ARBA00032092"/>
    </source>
</evidence>
<evidence type="ECO:0000256" key="7">
    <source>
        <dbReference type="ARBA" id="ARBA00022679"/>
    </source>
</evidence>
<dbReference type="UniPathway" id="UPA00159">
    <property type="reaction ID" value="UER00275"/>
</dbReference>
<dbReference type="AlphaFoldDB" id="A0A484IA84"/>
<dbReference type="InterPro" id="IPR011818">
    <property type="entry name" value="Uridylate_kinase_arch/spir"/>
</dbReference>
<comment type="catalytic activity">
    <reaction evidence="13">
        <text>UMP + ATP = UDP + ADP</text>
        <dbReference type="Rhea" id="RHEA:24400"/>
        <dbReference type="ChEBI" id="CHEBI:30616"/>
        <dbReference type="ChEBI" id="CHEBI:57865"/>
        <dbReference type="ChEBI" id="CHEBI:58223"/>
        <dbReference type="ChEBI" id="CHEBI:456216"/>
        <dbReference type="EC" id="2.7.4.22"/>
    </reaction>
</comment>
<evidence type="ECO:0000256" key="10">
    <source>
        <dbReference type="ARBA" id="ARBA00022840"/>
    </source>
</evidence>
<dbReference type="Proteomes" id="UP000294299">
    <property type="component" value="Chromosome NFRAN"/>
</dbReference>
<dbReference type="KEGG" id="nfn:NFRAN_0266"/>
<feature type="domain" description="Aspartate/glutamate/uridylate kinase" evidence="14">
    <location>
        <begin position="4"/>
        <end position="204"/>
    </location>
</feature>
<sequence length="229" mass="25121">MAKQRIVIKLSGSLFSFDTQVKALRDYTQLIKKIANEYQPIIVTGGGRIARFYIDLSREMGLDESGLDLTGIMVSHLNAKLLMSGLGDLCHPTTPKNLDEISTAVNSEKIIITGGLYPGQSTNATSALIAERTGAIKFFNATDVDGIYDSDPRTNKNAVLFDSIKVTDCIDMLRKENSIAGTYDLMDLISLKVIQRSRLPCVVFKSSVENIEKIVLRGIRLGTEITISS</sequence>
<dbReference type="InterPro" id="IPR001048">
    <property type="entry name" value="Asp/Glu/Uridylate_kinase"/>
</dbReference>
<keyword evidence="7 15" id="KW-0808">Transferase</keyword>
<dbReference type="InterPro" id="IPR036393">
    <property type="entry name" value="AceGlu_kinase-like_sf"/>
</dbReference>
<evidence type="ECO:0000256" key="13">
    <source>
        <dbReference type="ARBA" id="ARBA00047767"/>
    </source>
</evidence>
<dbReference type="GO" id="GO:0006225">
    <property type="term" value="P:UDP biosynthetic process"/>
    <property type="evidence" value="ECO:0007669"/>
    <property type="project" value="TreeGrafter"/>
</dbReference>
<comment type="similarity">
    <text evidence="3">Belongs to the UMP kinase family.</text>
</comment>
<dbReference type="OrthoDB" id="372251at2157"/>
<gene>
    <name evidence="15" type="primary">pyrH</name>
    <name evidence="15" type="ORF">NFRAN_0266</name>
</gene>
<keyword evidence="8" id="KW-0547">Nucleotide-binding</keyword>
<comment type="subcellular location">
    <subcellularLocation>
        <location evidence="1">Cytoplasm</location>
    </subcellularLocation>
</comment>
<dbReference type="PANTHER" id="PTHR42833:SF4">
    <property type="entry name" value="URIDYLATE KINASE PUMPKIN, CHLOROPLASTIC"/>
    <property type="match status" value="1"/>
</dbReference>
<dbReference type="GO" id="GO:0005524">
    <property type="term" value="F:ATP binding"/>
    <property type="evidence" value="ECO:0007669"/>
    <property type="project" value="UniProtKB-KW"/>
</dbReference>
<dbReference type="PIRSF" id="PIRSF005650">
    <property type="entry name" value="Uridylate_kin"/>
    <property type="match status" value="1"/>
</dbReference>
<keyword evidence="11" id="KW-0665">Pyrimidine biosynthesis</keyword>
<dbReference type="GO" id="GO:0005737">
    <property type="term" value="C:cytoplasm"/>
    <property type="evidence" value="ECO:0007669"/>
    <property type="project" value="UniProtKB-SubCell"/>
</dbReference>
<dbReference type="GO" id="GO:0033862">
    <property type="term" value="F:UMP kinase activity"/>
    <property type="evidence" value="ECO:0007669"/>
    <property type="project" value="UniProtKB-EC"/>
</dbReference>
<dbReference type="SUPFAM" id="SSF53633">
    <property type="entry name" value="Carbamate kinase-like"/>
    <property type="match status" value="1"/>
</dbReference>
<dbReference type="RefSeq" id="WP_134482688.1">
    <property type="nucleotide sequence ID" value="NZ_LR216287.1"/>
</dbReference>
<dbReference type="InterPro" id="IPR011817">
    <property type="entry name" value="Uridylate_kinase"/>
</dbReference>
<evidence type="ECO:0000313" key="16">
    <source>
        <dbReference type="Proteomes" id="UP000294299"/>
    </source>
</evidence>
<dbReference type="EMBL" id="LR216287">
    <property type="protein sequence ID" value="VFJ12587.1"/>
    <property type="molecule type" value="Genomic_DNA"/>
</dbReference>
<protein>
    <recommendedName>
        <fullName evidence="5">Uridylate kinase</fullName>
        <ecNumber evidence="4">2.7.4.22</ecNumber>
    </recommendedName>
    <alternativeName>
        <fullName evidence="12">Uridine monophosphate kinase</fullName>
    </alternativeName>
</protein>
<evidence type="ECO:0000313" key="15">
    <source>
        <dbReference type="EMBL" id="VFJ12587.1"/>
    </source>
</evidence>
<keyword evidence="6" id="KW-0963">Cytoplasm</keyword>
<evidence type="ECO:0000256" key="5">
    <source>
        <dbReference type="ARBA" id="ARBA00016403"/>
    </source>
</evidence>
<evidence type="ECO:0000256" key="1">
    <source>
        <dbReference type="ARBA" id="ARBA00004496"/>
    </source>
</evidence>
<dbReference type="Pfam" id="PF00696">
    <property type="entry name" value="AA_kinase"/>
    <property type="match status" value="1"/>
</dbReference>
<evidence type="ECO:0000259" key="14">
    <source>
        <dbReference type="Pfam" id="PF00696"/>
    </source>
</evidence>
<evidence type="ECO:0000256" key="2">
    <source>
        <dbReference type="ARBA" id="ARBA00004791"/>
    </source>
</evidence>